<dbReference type="Pfam" id="PF01549">
    <property type="entry name" value="ShK"/>
    <property type="match status" value="3"/>
</dbReference>
<dbReference type="InterPro" id="IPR023398">
    <property type="entry name" value="TIF_eIF4e-like"/>
</dbReference>
<evidence type="ECO:0000313" key="6">
    <source>
        <dbReference type="EMBL" id="KAK0427524.1"/>
    </source>
</evidence>
<dbReference type="Gene3D" id="1.10.10.1940">
    <property type="match status" value="2"/>
</dbReference>
<dbReference type="GO" id="GO:0016281">
    <property type="term" value="C:eukaryotic translation initiation factor 4F complex"/>
    <property type="evidence" value="ECO:0007669"/>
    <property type="project" value="TreeGrafter"/>
</dbReference>
<evidence type="ECO:0000256" key="4">
    <source>
        <dbReference type="SAM" id="MobiDB-lite"/>
    </source>
</evidence>
<dbReference type="GO" id="GO:0003743">
    <property type="term" value="F:translation initiation factor activity"/>
    <property type="evidence" value="ECO:0007669"/>
    <property type="project" value="UniProtKB-KW"/>
</dbReference>
<dbReference type="Gene3D" id="3.30.760.10">
    <property type="entry name" value="RNA Cap, Translation Initiation Factor Eif4e"/>
    <property type="match status" value="1"/>
</dbReference>
<organism evidence="6 7">
    <name type="scientific">Steinernema hermaphroditum</name>
    <dbReference type="NCBI Taxonomy" id="289476"/>
    <lineage>
        <taxon>Eukaryota</taxon>
        <taxon>Metazoa</taxon>
        <taxon>Ecdysozoa</taxon>
        <taxon>Nematoda</taxon>
        <taxon>Chromadorea</taxon>
        <taxon>Rhabditida</taxon>
        <taxon>Tylenchina</taxon>
        <taxon>Panagrolaimomorpha</taxon>
        <taxon>Strongyloidoidea</taxon>
        <taxon>Steinernematidae</taxon>
        <taxon>Steinernema</taxon>
    </lineage>
</organism>
<dbReference type="EMBL" id="JAUCMV010000001">
    <property type="protein sequence ID" value="KAK0427524.1"/>
    <property type="molecule type" value="Genomic_DNA"/>
</dbReference>
<evidence type="ECO:0000256" key="1">
    <source>
        <dbReference type="ARBA" id="ARBA00032656"/>
    </source>
</evidence>
<reference evidence="6" key="1">
    <citation type="submission" date="2023-06" db="EMBL/GenBank/DDBJ databases">
        <title>Genomic analysis of the entomopathogenic nematode Steinernema hermaphroditum.</title>
        <authorList>
            <person name="Schwarz E.M."/>
            <person name="Heppert J.K."/>
            <person name="Baniya A."/>
            <person name="Schwartz H.T."/>
            <person name="Tan C.-H."/>
            <person name="Antoshechkin I."/>
            <person name="Sternberg P.W."/>
            <person name="Goodrich-Blair H."/>
            <person name="Dillman A.R."/>
        </authorList>
    </citation>
    <scope>NUCLEOTIDE SEQUENCE</scope>
    <source>
        <strain evidence="6">PS9179</strain>
        <tissue evidence="6">Whole animal</tissue>
    </source>
</reference>
<feature type="compositionally biased region" description="Polar residues" evidence="4">
    <location>
        <begin position="8"/>
        <end position="19"/>
    </location>
</feature>
<dbReference type="PANTHER" id="PTHR11960">
    <property type="entry name" value="EUKARYOTIC TRANSLATION INITIATION FACTOR 4E RELATED"/>
    <property type="match status" value="1"/>
</dbReference>
<dbReference type="InterPro" id="IPR019770">
    <property type="entry name" value="TIF_eIF_4E_CS"/>
</dbReference>
<keyword evidence="2" id="KW-1015">Disulfide bond</keyword>
<dbReference type="PANTHER" id="PTHR11960:SF69">
    <property type="entry name" value="EUKARYOTIC TRANSLATION INITIATION FACTOR 4E-3"/>
    <property type="match status" value="1"/>
</dbReference>
<dbReference type="Pfam" id="PF01652">
    <property type="entry name" value="IF4E"/>
    <property type="match status" value="1"/>
</dbReference>
<dbReference type="InterPro" id="IPR003582">
    <property type="entry name" value="ShKT_dom"/>
</dbReference>
<feature type="domain" description="ShKT" evidence="5">
    <location>
        <begin position="425"/>
        <end position="459"/>
    </location>
</feature>
<protein>
    <recommendedName>
        <fullName evidence="1">eIF-4F 25 kDa subunit</fullName>
    </recommendedName>
</protein>
<name>A0AA39IQV2_9BILA</name>
<gene>
    <name evidence="6" type="ORF">QR680_010275</name>
</gene>
<feature type="region of interest" description="Disordered" evidence="4">
    <location>
        <begin position="1"/>
        <end position="23"/>
    </location>
</feature>
<keyword evidence="7" id="KW-1185">Reference proteome</keyword>
<dbReference type="PROSITE" id="PS51670">
    <property type="entry name" value="SHKT"/>
    <property type="match status" value="3"/>
</dbReference>
<dbReference type="SUPFAM" id="SSF55418">
    <property type="entry name" value="eIF4e-like"/>
    <property type="match status" value="1"/>
</dbReference>
<dbReference type="InterPro" id="IPR001040">
    <property type="entry name" value="TIF_eIF_4E"/>
</dbReference>
<feature type="compositionally biased region" description="Basic and acidic residues" evidence="4">
    <location>
        <begin position="283"/>
        <end position="308"/>
    </location>
</feature>
<dbReference type="AlphaFoldDB" id="A0AA39IQV2"/>
<sequence>MDSDDEANVQQPRGNNNNEFEVATGKKGHKPVMLVDEKISFNMNLPPHQLETGYSFWFLRGSRGDRQQKWEDCLRELMGFETVEGFWSIYNHIQAPSKLPYGSDYYVFKRGIKPTWEDESNVKGGRWIINVDRSKRDKLLNSYWMELLVAMVGEQLPDSEFICGAAVSCRNKGDKISIWTRYANKDEHNLRIGAKLKQVLRLPESETIQYVGHKAASSRAGSRMKLFLLFRIEENSQYINGDEEIVVTNNCSSFFQPSFCQKMFWKFMLLSALLVASVLANDDPTKEGEGTDPGKKEGEGAGDGKEGEAAPAPKRCQAEDGTLLPSATSCEDEAKDCKTAFKTALTNNSRDPMCDLELMKETALKCSKTCGICCENPNYSCEDSKAHKTLCAQWKGNCGSSDPTMQQVMAKYCPGTCGLCMQSSCRNTLPDCDSMALLCVDETFGKVFKQQCARTCQSCPADNTNGGVECRDVNPAKCRTYVAKGLCTNQFYMQKDPTFISRTCGKSCKLC</sequence>
<feature type="domain" description="ShKT" evidence="5">
    <location>
        <begin position="470"/>
        <end position="511"/>
    </location>
</feature>
<evidence type="ECO:0000259" key="5">
    <source>
        <dbReference type="PROSITE" id="PS51670"/>
    </source>
</evidence>
<dbReference type="Proteomes" id="UP001175271">
    <property type="component" value="Unassembled WGS sequence"/>
</dbReference>
<evidence type="ECO:0000256" key="3">
    <source>
        <dbReference type="RuleBase" id="RU004374"/>
    </source>
</evidence>
<keyword evidence="3" id="KW-0396">Initiation factor</keyword>
<feature type="disulfide bond" evidence="2">
    <location>
        <begin position="425"/>
        <end position="459"/>
    </location>
</feature>
<feature type="domain" description="ShKT" evidence="5">
    <location>
        <begin position="381"/>
        <end position="420"/>
    </location>
</feature>
<keyword evidence="3" id="KW-0648">Protein biosynthesis</keyword>
<dbReference type="PROSITE" id="PS00813">
    <property type="entry name" value="IF4E"/>
    <property type="match status" value="1"/>
</dbReference>
<evidence type="ECO:0000256" key="2">
    <source>
        <dbReference type="PROSITE-ProRule" id="PRU01005"/>
    </source>
</evidence>
<proteinExistence type="inferred from homology"/>
<comment type="caution">
    <text evidence="2">Lacks conserved residue(s) required for the propagation of feature annotation.</text>
</comment>
<dbReference type="SMART" id="SM00254">
    <property type="entry name" value="ShKT"/>
    <property type="match status" value="4"/>
</dbReference>
<evidence type="ECO:0000313" key="7">
    <source>
        <dbReference type="Proteomes" id="UP001175271"/>
    </source>
</evidence>
<dbReference type="GO" id="GO:0000340">
    <property type="term" value="F:RNA 7-methylguanosine cap binding"/>
    <property type="evidence" value="ECO:0007669"/>
    <property type="project" value="TreeGrafter"/>
</dbReference>
<feature type="region of interest" description="Disordered" evidence="4">
    <location>
        <begin position="282"/>
        <end position="316"/>
    </location>
</feature>
<keyword evidence="3" id="KW-0694">RNA-binding</keyword>
<accession>A0AA39IQV2</accession>
<comment type="caution">
    <text evidence="6">The sequence shown here is derived from an EMBL/GenBank/DDBJ whole genome shotgun (WGS) entry which is preliminary data.</text>
</comment>
<comment type="similarity">
    <text evidence="3">Belongs to the eukaryotic initiation factor 4E family.</text>
</comment>